<gene>
    <name evidence="2" type="ORF">TSPGSL018_22335</name>
</gene>
<evidence type="ECO:0000256" key="1">
    <source>
        <dbReference type="SAM" id="MobiDB-lite"/>
    </source>
</evidence>
<feature type="compositionally biased region" description="Polar residues" evidence="1">
    <location>
        <begin position="28"/>
        <end position="52"/>
    </location>
</feature>
<protein>
    <submittedName>
        <fullName evidence="2">Uncharacterized protein</fullName>
    </submittedName>
</protein>
<evidence type="ECO:0000313" key="2">
    <source>
        <dbReference type="EMBL" id="JAC62774.1"/>
    </source>
</evidence>
<accession>A0A061QWC9</accession>
<organism evidence="2">
    <name type="scientific">Tetraselmis sp. GSL018</name>
    <dbReference type="NCBI Taxonomy" id="582737"/>
    <lineage>
        <taxon>Eukaryota</taxon>
        <taxon>Viridiplantae</taxon>
        <taxon>Chlorophyta</taxon>
        <taxon>core chlorophytes</taxon>
        <taxon>Chlorodendrophyceae</taxon>
        <taxon>Chlorodendrales</taxon>
        <taxon>Chlorodendraceae</taxon>
        <taxon>Tetraselmis</taxon>
    </lineage>
</organism>
<proteinExistence type="predicted"/>
<dbReference type="EMBL" id="GBEZ01024187">
    <property type="protein sequence ID" value="JAC62774.1"/>
    <property type="molecule type" value="Transcribed_RNA"/>
</dbReference>
<sequence>SNADSNHTDSSAHVLDSTKSNNRRPKSSAANENKTCSRSSYDSTDNGGSSSEPCCHLTKLKRRSLSAFQPT</sequence>
<feature type="region of interest" description="Disordered" evidence="1">
    <location>
        <begin position="1"/>
        <end position="71"/>
    </location>
</feature>
<name>A0A061QWC9_9CHLO</name>
<feature type="non-terminal residue" evidence="2">
    <location>
        <position position="1"/>
    </location>
</feature>
<feature type="compositionally biased region" description="Polar residues" evidence="1">
    <location>
        <begin position="1"/>
        <end position="11"/>
    </location>
</feature>
<dbReference type="AlphaFoldDB" id="A0A061QWC9"/>
<reference evidence="2" key="1">
    <citation type="submission" date="2014-05" db="EMBL/GenBank/DDBJ databases">
        <title>The transcriptome of the halophilic microalga Tetraselmis sp. GSL018 isolated from the Great Salt Lake, Utah.</title>
        <authorList>
            <person name="Jinkerson R.E."/>
            <person name="D'Adamo S."/>
            <person name="Posewitz M.C."/>
        </authorList>
    </citation>
    <scope>NUCLEOTIDE SEQUENCE</scope>
    <source>
        <strain evidence="2">GSL018</strain>
    </source>
</reference>